<dbReference type="PANTHER" id="PTHR30314:SF3">
    <property type="entry name" value="MITOCHONDRIAL DIVISION PROTEIN FSZA"/>
    <property type="match status" value="1"/>
</dbReference>
<dbReference type="GO" id="GO:0000917">
    <property type="term" value="P:division septum assembly"/>
    <property type="evidence" value="ECO:0007669"/>
    <property type="project" value="UniProtKB-KW"/>
</dbReference>
<dbReference type="GO" id="GO:0003924">
    <property type="term" value="F:GTPase activity"/>
    <property type="evidence" value="ECO:0007669"/>
    <property type="project" value="UniProtKB-UniRule"/>
</dbReference>
<dbReference type="NCBIfam" id="TIGR00065">
    <property type="entry name" value="ftsZ"/>
    <property type="match status" value="1"/>
</dbReference>
<dbReference type="GO" id="GO:0032153">
    <property type="term" value="C:cell division site"/>
    <property type="evidence" value="ECO:0007669"/>
    <property type="project" value="UniProtKB-UniRule"/>
</dbReference>
<organism evidence="9 10">
    <name type="scientific">Candidatus Niyogibacteria bacterium RIFCSPLOWO2_02_FULL_45_13</name>
    <dbReference type="NCBI Taxonomy" id="1801725"/>
    <lineage>
        <taxon>Bacteria</taxon>
        <taxon>Candidatus Niyogiibacteriota</taxon>
    </lineage>
</organism>
<dbReference type="Pfam" id="PF00091">
    <property type="entry name" value="Tubulin"/>
    <property type="match status" value="1"/>
</dbReference>
<dbReference type="Pfam" id="PF12327">
    <property type="entry name" value="FtsZ_C"/>
    <property type="match status" value="1"/>
</dbReference>
<dbReference type="InterPro" id="IPR020805">
    <property type="entry name" value="Cell_div_FtsZ_CS"/>
</dbReference>
<sequence>MPQVKPDIETFARVKVIGVGGSGLNAVDHMIRSKVKGVDFIGVNTDAQDLHHSLMPKKLHIGRAVTRGLGAGMDPELGRLAAEENKTEIQDSLSGADMVFVTCGFGGGTGSGAAPVIASVAKESGILTIAVVTKPFAFEGLKRIQIAEEGLTKLRNNVDAMIVIPNDRLLAVVDKNTSFLSAFAMCDDVLRQAVQGISDLITMPGIINVDFSDVRAIMSNSGSALMGIGKSSGEKRAEEAAREAISSPLLDMSIDGARGVLFAVSGGEDMTMWEIQEAARTITGAIDKDAKVIFGAFHDDRLKKGEFKITVIASGFPSEGRIQKLFQNDKDKNSVLNGATLNNNKKEELGDNDWEAVPAFLRRSKK</sequence>
<dbReference type="GO" id="GO:0005737">
    <property type="term" value="C:cytoplasm"/>
    <property type="evidence" value="ECO:0007669"/>
    <property type="project" value="UniProtKB-SubCell"/>
</dbReference>
<gene>
    <name evidence="4" type="primary">ftsZ</name>
    <name evidence="9" type="ORF">A3J00_01580</name>
</gene>
<comment type="subcellular location">
    <subcellularLocation>
        <location evidence="4">Cytoplasm</location>
    </subcellularLocation>
    <text evidence="4">Assembles at midcell at the inner surface of the cytoplasmic membrane.</text>
</comment>
<dbReference type="GO" id="GO:0005525">
    <property type="term" value="F:GTP binding"/>
    <property type="evidence" value="ECO:0007669"/>
    <property type="project" value="UniProtKB-UniRule"/>
</dbReference>
<dbReference type="SMART" id="SM00864">
    <property type="entry name" value="Tubulin"/>
    <property type="match status" value="1"/>
</dbReference>
<dbReference type="CDD" id="cd02201">
    <property type="entry name" value="FtsZ_type1"/>
    <property type="match status" value="1"/>
</dbReference>
<comment type="caution">
    <text evidence="9">The sequence shown here is derived from an EMBL/GenBank/DDBJ whole genome shotgun (WGS) entry which is preliminary data.</text>
</comment>
<evidence type="ECO:0000259" key="8">
    <source>
        <dbReference type="SMART" id="SM00865"/>
    </source>
</evidence>
<evidence type="ECO:0000256" key="5">
    <source>
        <dbReference type="NCBIfam" id="TIGR00065"/>
    </source>
</evidence>
<dbReference type="Proteomes" id="UP000178428">
    <property type="component" value="Unassembled WGS sequence"/>
</dbReference>
<evidence type="ECO:0000256" key="4">
    <source>
        <dbReference type="HAMAP-Rule" id="MF_00909"/>
    </source>
</evidence>
<evidence type="ECO:0000256" key="2">
    <source>
        <dbReference type="ARBA" id="ARBA00022741"/>
    </source>
</evidence>
<dbReference type="SMART" id="SM00865">
    <property type="entry name" value="Tubulin_C"/>
    <property type="match status" value="1"/>
</dbReference>
<dbReference type="EMBL" id="MHMR01000007">
    <property type="protein sequence ID" value="OGZ31220.1"/>
    <property type="molecule type" value="Genomic_DNA"/>
</dbReference>
<evidence type="ECO:0000256" key="1">
    <source>
        <dbReference type="ARBA" id="ARBA00009690"/>
    </source>
</evidence>
<dbReference type="PROSITE" id="PS01135">
    <property type="entry name" value="FTSZ_2"/>
    <property type="match status" value="1"/>
</dbReference>
<dbReference type="GO" id="GO:0005874">
    <property type="term" value="C:microtubule"/>
    <property type="evidence" value="ECO:0007669"/>
    <property type="project" value="InterPro"/>
</dbReference>
<comment type="caution">
    <text evidence="4">Lacks conserved residue(s) required for the propagation of feature annotation.</text>
</comment>
<feature type="domain" description="Tubulin/FtsZ GTPase" evidence="7">
    <location>
        <begin position="13"/>
        <end position="205"/>
    </location>
</feature>
<dbReference type="InterPro" id="IPR008280">
    <property type="entry name" value="Tub_FtsZ_C"/>
</dbReference>
<feature type="binding site" evidence="4">
    <location>
        <position position="139"/>
    </location>
    <ligand>
        <name>GTP</name>
        <dbReference type="ChEBI" id="CHEBI:37565"/>
    </ligand>
</feature>
<dbReference type="InterPro" id="IPR024757">
    <property type="entry name" value="FtsZ_C"/>
</dbReference>
<proteinExistence type="inferred from homology"/>
<dbReference type="STRING" id="1801725.A3J00_01580"/>
<keyword evidence="4 6" id="KW-0717">Septation</keyword>
<comment type="similarity">
    <text evidence="1 4 6">Belongs to the FtsZ family.</text>
</comment>
<protein>
    <recommendedName>
        <fullName evidence="4 5">Cell division protein FtsZ</fullName>
    </recommendedName>
</protein>
<evidence type="ECO:0000313" key="9">
    <source>
        <dbReference type="EMBL" id="OGZ31220.1"/>
    </source>
</evidence>
<name>A0A1G2F0R0_9BACT</name>
<dbReference type="InterPro" id="IPR036525">
    <property type="entry name" value="Tubulin/FtsZ_GTPase_sf"/>
</dbReference>
<dbReference type="InterPro" id="IPR017975">
    <property type="entry name" value="Tubulin_CS"/>
</dbReference>
<dbReference type="AlphaFoldDB" id="A0A1G2F0R0"/>
<comment type="function">
    <text evidence="4 6">Essential cell division protein that forms a contractile ring structure (Z ring) at the future cell division site. The regulation of the ring assembly controls the timing and the location of cell division. One of the functions of the FtsZ ring is to recruit other cell division proteins to the septum to produce a new cell wall between the dividing cells. Binds GTP and shows GTPase activity.</text>
</comment>
<dbReference type="PROSITE" id="PS00227">
    <property type="entry name" value="TUBULIN"/>
    <property type="match status" value="1"/>
</dbReference>
<dbReference type="Gene3D" id="3.40.50.1440">
    <property type="entry name" value="Tubulin/FtsZ, GTPase domain"/>
    <property type="match status" value="1"/>
</dbReference>
<dbReference type="SUPFAM" id="SSF55307">
    <property type="entry name" value="Tubulin C-terminal domain-like"/>
    <property type="match status" value="1"/>
</dbReference>
<keyword evidence="4" id="KW-0963">Cytoplasm</keyword>
<dbReference type="InterPro" id="IPR018316">
    <property type="entry name" value="Tubulin/FtsZ_2-layer-sand-dom"/>
</dbReference>
<dbReference type="FunFam" id="3.40.50.1440:FF:000001">
    <property type="entry name" value="Cell division protein FtsZ"/>
    <property type="match status" value="1"/>
</dbReference>
<dbReference type="GO" id="GO:0051258">
    <property type="term" value="P:protein polymerization"/>
    <property type="evidence" value="ECO:0007669"/>
    <property type="project" value="UniProtKB-UniRule"/>
</dbReference>
<dbReference type="GO" id="GO:0043093">
    <property type="term" value="P:FtsZ-dependent cytokinesis"/>
    <property type="evidence" value="ECO:0007669"/>
    <property type="project" value="UniProtKB-UniRule"/>
</dbReference>
<reference evidence="9 10" key="1">
    <citation type="journal article" date="2016" name="Nat. Commun.">
        <title>Thousands of microbial genomes shed light on interconnected biogeochemical processes in an aquifer system.</title>
        <authorList>
            <person name="Anantharaman K."/>
            <person name="Brown C.T."/>
            <person name="Hug L.A."/>
            <person name="Sharon I."/>
            <person name="Castelle C.J."/>
            <person name="Probst A.J."/>
            <person name="Thomas B.C."/>
            <person name="Singh A."/>
            <person name="Wilkins M.J."/>
            <person name="Karaoz U."/>
            <person name="Brodie E.L."/>
            <person name="Williams K.H."/>
            <person name="Hubbard S.S."/>
            <person name="Banfield J.F."/>
        </authorList>
    </citation>
    <scope>NUCLEOTIDE SEQUENCE [LARGE SCALE GENOMIC DNA]</scope>
</reference>
<dbReference type="InterPro" id="IPR000158">
    <property type="entry name" value="Cell_div_FtsZ"/>
</dbReference>
<evidence type="ECO:0000256" key="3">
    <source>
        <dbReference type="ARBA" id="ARBA00023134"/>
    </source>
</evidence>
<accession>A0A1G2F0R0</accession>
<evidence type="ECO:0000313" key="10">
    <source>
        <dbReference type="Proteomes" id="UP000178428"/>
    </source>
</evidence>
<dbReference type="Gene3D" id="3.30.1330.20">
    <property type="entry name" value="Tubulin/FtsZ, C-terminal domain"/>
    <property type="match status" value="1"/>
</dbReference>
<evidence type="ECO:0000256" key="6">
    <source>
        <dbReference type="RuleBase" id="RU000631"/>
    </source>
</evidence>
<feature type="domain" description="Tubulin/FtsZ 2-layer sandwich" evidence="8">
    <location>
        <begin position="207"/>
        <end position="325"/>
    </location>
</feature>
<dbReference type="PRINTS" id="PR00423">
    <property type="entry name" value="CELLDVISFTSZ"/>
</dbReference>
<dbReference type="InterPro" id="IPR003008">
    <property type="entry name" value="Tubulin_FtsZ_GTPase"/>
</dbReference>
<feature type="binding site" evidence="4">
    <location>
        <begin position="108"/>
        <end position="110"/>
    </location>
    <ligand>
        <name>GTP</name>
        <dbReference type="ChEBI" id="CHEBI:37565"/>
    </ligand>
</feature>
<dbReference type="InterPro" id="IPR045061">
    <property type="entry name" value="FtsZ/CetZ"/>
</dbReference>
<keyword evidence="4 6" id="KW-0132">Cell division</keyword>
<dbReference type="InterPro" id="IPR037103">
    <property type="entry name" value="Tubulin/FtsZ-like_C"/>
</dbReference>
<dbReference type="SUPFAM" id="SSF52490">
    <property type="entry name" value="Tubulin nucleotide-binding domain-like"/>
    <property type="match status" value="1"/>
</dbReference>
<feature type="binding site" evidence="4">
    <location>
        <position position="143"/>
    </location>
    <ligand>
        <name>GTP</name>
        <dbReference type="ChEBI" id="CHEBI:37565"/>
    </ligand>
</feature>
<keyword evidence="3 4" id="KW-0342">GTP-binding</keyword>
<dbReference type="GO" id="GO:0007017">
    <property type="term" value="P:microtubule-based process"/>
    <property type="evidence" value="ECO:0007669"/>
    <property type="project" value="InterPro"/>
</dbReference>
<comment type="subunit">
    <text evidence="4">Homodimer. Polymerizes to form a dynamic ring structure in a strictly GTP-dependent manner. Interacts directly with several other division proteins.</text>
</comment>
<keyword evidence="2 4" id="KW-0547">Nucleotide-binding</keyword>
<dbReference type="PANTHER" id="PTHR30314">
    <property type="entry name" value="CELL DIVISION PROTEIN FTSZ-RELATED"/>
    <property type="match status" value="1"/>
</dbReference>
<dbReference type="HAMAP" id="MF_00909">
    <property type="entry name" value="FtsZ"/>
    <property type="match status" value="1"/>
</dbReference>
<evidence type="ECO:0000259" key="7">
    <source>
        <dbReference type="SMART" id="SM00864"/>
    </source>
</evidence>
<keyword evidence="4 6" id="KW-0131">Cell cycle</keyword>
<feature type="binding site" evidence="4">
    <location>
        <position position="187"/>
    </location>
    <ligand>
        <name>GTP</name>
        <dbReference type="ChEBI" id="CHEBI:37565"/>
    </ligand>
</feature>